<evidence type="ECO:0000313" key="3">
    <source>
        <dbReference type="EMBL" id="TDZ31968.1"/>
    </source>
</evidence>
<feature type="domain" description="DUF1214" evidence="2">
    <location>
        <begin position="318"/>
        <end position="389"/>
    </location>
</feature>
<keyword evidence="1" id="KW-0732">Signal</keyword>
<proteinExistence type="predicted"/>
<accession>A0A4R8Q1X8</accession>
<keyword evidence="4" id="KW-1185">Reference proteome</keyword>
<sequence length="450" mass="48975">MHLLSYIALVTTLTQAVAMPAYNFASLPEVYPVDTPTQRRLDALAHKLHQVANSELKAHARERFASVTGQYGINAQFPKIQQDLDTSVDELAFSCLQKAINDDPLHPMVYSVLNPPRPFKQGGFMIPGGRYANDHPEQIYRTIPVNAKYDYVIRGKRTGGGPQDGGFTLINNHTAQSSVGAFPLRKLEVNTDGTFVLTLNATDSTAPNHVSIPSDAVSIMIRNTIADWRTQTPDYMEVEIVTPGVSAPSATEESIVNKARGYFSEAIPFYADSLLGNQTLTSPVNVIVQPTVSTAFGTVITQVSSFSHYNLSSTEALVITVQPGPSTYWILPSYRLFGISDDPWTRLSHLSSRAAVPNGDGTITAVLSTADPGVRNWIQATEDGVGAFMARFTGLPTTGEGASQVKLSSMVVPLDRLRDILPAGMKYVTNEERAAQYAEQAKGYSVTRNF</sequence>
<dbReference type="AlphaFoldDB" id="A0A4R8Q1X8"/>
<reference evidence="3 4" key="1">
    <citation type="submission" date="2018-11" db="EMBL/GenBank/DDBJ databases">
        <title>Genome sequence and assembly of Colletotrichum spinosum.</title>
        <authorList>
            <person name="Gan P."/>
            <person name="Shirasu K."/>
        </authorList>
    </citation>
    <scope>NUCLEOTIDE SEQUENCE [LARGE SCALE GENOMIC DNA]</scope>
    <source>
        <strain evidence="3 4">CBS 515.97</strain>
    </source>
</reference>
<dbReference type="Proteomes" id="UP000295083">
    <property type="component" value="Unassembled WGS sequence"/>
</dbReference>
<evidence type="ECO:0000256" key="1">
    <source>
        <dbReference type="SAM" id="SignalP"/>
    </source>
</evidence>
<protein>
    <recommendedName>
        <fullName evidence="2">DUF1214 domain-containing protein</fullName>
    </recommendedName>
</protein>
<organism evidence="3 4">
    <name type="scientific">Colletotrichum spinosum</name>
    <dbReference type="NCBI Taxonomy" id="1347390"/>
    <lineage>
        <taxon>Eukaryota</taxon>
        <taxon>Fungi</taxon>
        <taxon>Dikarya</taxon>
        <taxon>Ascomycota</taxon>
        <taxon>Pezizomycotina</taxon>
        <taxon>Sordariomycetes</taxon>
        <taxon>Hypocreomycetidae</taxon>
        <taxon>Glomerellales</taxon>
        <taxon>Glomerellaceae</taxon>
        <taxon>Colletotrichum</taxon>
        <taxon>Colletotrichum orbiculare species complex</taxon>
    </lineage>
</organism>
<comment type="caution">
    <text evidence="3">The sequence shown here is derived from an EMBL/GenBank/DDBJ whole genome shotgun (WGS) entry which is preliminary data.</text>
</comment>
<gene>
    <name evidence="3" type="ORF">C8035_v001034</name>
</gene>
<dbReference type="EMBL" id="QAPG01000089">
    <property type="protein sequence ID" value="TDZ31968.1"/>
    <property type="molecule type" value="Genomic_DNA"/>
</dbReference>
<evidence type="ECO:0000259" key="2">
    <source>
        <dbReference type="Pfam" id="PF06742"/>
    </source>
</evidence>
<evidence type="ECO:0000313" key="4">
    <source>
        <dbReference type="Proteomes" id="UP000295083"/>
    </source>
</evidence>
<name>A0A4R8Q1X8_9PEZI</name>
<dbReference type="Pfam" id="PF06742">
    <property type="entry name" value="DUF1214"/>
    <property type="match status" value="1"/>
</dbReference>
<feature type="chain" id="PRO_5020459713" description="DUF1214 domain-containing protein" evidence="1">
    <location>
        <begin position="19"/>
        <end position="450"/>
    </location>
</feature>
<feature type="signal peptide" evidence="1">
    <location>
        <begin position="1"/>
        <end position="18"/>
    </location>
</feature>
<dbReference type="InterPro" id="IPR010621">
    <property type="entry name" value="DUF1214"/>
</dbReference>